<comment type="caution">
    <text evidence="1">The sequence shown here is derived from an EMBL/GenBank/DDBJ whole genome shotgun (WGS) entry which is preliminary data.</text>
</comment>
<evidence type="ECO:0000313" key="1">
    <source>
        <dbReference type="EMBL" id="GAA0187481.1"/>
    </source>
</evidence>
<proteinExistence type="predicted"/>
<dbReference type="AlphaFoldDB" id="A0AAV3S4I2"/>
<protein>
    <submittedName>
        <fullName evidence="1">Uncharacterized protein</fullName>
    </submittedName>
</protein>
<dbReference type="EMBL" id="BAABME010014760">
    <property type="protein sequence ID" value="GAA0187481.1"/>
    <property type="molecule type" value="Genomic_DNA"/>
</dbReference>
<accession>A0AAV3S4I2</accession>
<name>A0AAV3S4I2_LITER</name>
<evidence type="ECO:0000313" key="2">
    <source>
        <dbReference type="Proteomes" id="UP001454036"/>
    </source>
</evidence>
<keyword evidence="2" id="KW-1185">Reference proteome</keyword>
<gene>
    <name evidence="1" type="ORF">LIER_34769</name>
</gene>
<sequence length="135" mass="15218">MVWTITLELSRTTRALCWPGDMILRLSSDLYQAPTQIFNLSGPERGPIVGNQYMWYPKPGEDLPQKRVHLLLILPSERLGLHPFDEVIHYHNDISVGPGCSRKGFSIDMTSEHAPMHHLTAVKPSSLVKYLNSGP</sequence>
<dbReference type="Proteomes" id="UP001454036">
    <property type="component" value="Unassembled WGS sequence"/>
</dbReference>
<reference evidence="1 2" key="1">
    <citation type="submission" date="2024-01" db="EMBL/GenBank/DDBJ databases">
        <title>The complete chloroplast genome sequence of Lithospermum erythrorhizon: insights into the phylogenetic relationship among Boraginaceae species and the maternal lineages of purple gromwells.</title>
        <authorList>
            <person name="Okada T."/>
            <person name="Watanabe K."/>
        </authorList>
    </citation>
    <scope>NUCLEOTIDE SEQUENCE [LARGE SCALE GENOMIC DNA]</scope>
</reference>
<organism evidence="1 2">
    <name type="scientific">Lithospermum erythrorhizon</name>
    <name type="common">Purple gromwell</name>
    <name type="synonym">Lithospermum officinale var. erythrorhizon</name>
    <dbReference type="NCBI Taxonomy" id="34254"/>
    <lineage>
        <taxon>Eukaryota</taxon>
        <taxon>Viridiplantae</taxon>
        <taxon>Streptophyta</taxon>
        <taxon>Embryophyta</taxon>
        <taxon>Tracheophyta</taxon>
        <taxon>Spermatophyta</taxon>
        <taxon>Magnoliopsida</taxon>
        <taxon>eudicotyledons</taxon>
        <taxon>Gunneridae</taxon>
        <taxon>Pentapetalae</taxon>
        <taxon>asterids</taxon>
        <taxon>lamiids</taxon>
        <taxon>Boraginales</taxon>
        <taxon>Boraginaceae</taxon>
        <taxon>Boraginoideae</taxon>
        <taxon>Lithospermeae</taxon>
        <taxon>Lithospermum</taxon>
    </lineage>
</organism>